<accession>A0A2K5KWF2</accession>
<organism evidence="2 3">
    <name type="scientific">Cercocebus atys</name>
    <name type="common">Sooty mangabey</name>
    <name type="synonym">Cercocebus torquatus atys</name>
    <dbReference type="NCBI Taxonomy" id="9531"/>
    <lineage>
        <taxon>Eukaryota</taxon>
        <taxon>Metazoa</taxon>
        <taxon>Chordata</taxon>
        <taxon>Craniata</taxon>
        <taxon>Vertebrata</taxon>
        <taxon>Euteleostomi</taxon>
        <taxon>Mammalia</taxon>
        <taxon>Eutheria</taxon>
        <taxon>Euarchontoglires</taxon>
        <taxon>Primates</taxon>
        <taxon>Haplorrhini</taxon>
        <taxon>Catarrhini</taxon>
        <taxon>Cercopithecidae</taxon>
        <taxon>Cercopithecinae</taxon>
        <taxon>Cercocebus</taxon>
    </lineage>
</organism>
<dbReference type="Ensembl" id="ENSCATT00000019439.1">
    <property type="protein sequence ID" value="ENSCATP00000005039.1"/>
    <property type="gene ID" value="ENSCATG00000017039.1"/>
</dbReference>
<evidence type="ECO:0000313" key="2">
    <source>
        <dbReference type="Ensembl" id="ENSCATP00000005039.1"/>
    </source>
</evidence>
<feature type="transmembrane region" description="Helical" evidence="1">
    <location>
        <begin position="22"/>
        <end position="40"/>
    </location>
</feature>
<evidence type="ECO:0000313" key="3">
    <source>
        <dbReference type="Proteomes" id="UP000233060"/>
    </source>
</evidence>
<dbReference type="Bgee" id="ENSCATG00000017039">
    <property type="expression patterns" value="Expressed in frontal cortex and 12 other cell types or tissues"/>
</dbReference>
<proteinExistence type="predicted"/>
<keyword evidence="1" id="KW-0472">Membrane</keyword>
<dbReference type="GeneTree" id="ENSGT00910000147405"/>
<keyword evidence="3" id="KW-1185">Reference proteome</keyword>
<name>A0A2K5KWF2_CERAT</name>
<evidence type="ECO:0000256" key="1">
    <source>
        <dbReference type="SAM" id="Phobius"/>
    </source>
</evidence>
<keyword evidence="1" id="KW-0812">Transmembrane</keyword>
<dbReference type="Proteomes" id="UP000233060">
    <property type="component" value="Unassembled WGS sequence"/>
</dbReference>
<reference evidence="2" key="2">
    <citation type="submission" date="2025-09" db="UniProtKB">
        <authorList>
            <consortium name="Ensembl"/>
        </authorList>
    </citation>
    <scope>IDENTIFICATION</scope>
</reference>
<dbReference type="OMA" id="LAGICYT"/>
<dbReference type="AlphaFoldDB" id="A0A2K5KWF2"/>
<sequence>MRSLHTTPLTIQRSLTVCKEALFLPALSLFCSMLILLCCLKDGGKRTSVSDSEISSRKVKLFPWLQIRWFTLLASICYTYEDLTIQCLPRH</sequence>
<keyword evidence="1" id="KW-1133">Transmembrane helix</keyword>
<protein>
    <submittedName>
        <fullName evidence="2">Uncharacterized protein</fullName>
    </submittedName>
</protein>
<reference evidence="2" key="1">
    <citation type="submission" date="2025-08" db="UniProtKB">
        <authorList>
            <consortium name="Ensembl"/>
        </authorList>
    </citation>
    <scope>IDENTIFICATION</scope>
</reference>